<organism evidence="3 4">
    <name type="scientific">Colletotrichum orchidophilum</name>
    <dbReference type="NCBI Taxonomy" id="1209926"/>
    <lineage>
        <taxon>Eukaryota</taxon>
        <taxon>Fungi</taxon>
        <taxon>Dikarya</taxon>
        <taxon>Ascomycota</taxon>
        <taxon>Pezizomycotina</taxon>
        <taxon>Sordariomycetes</taxon>
        <taxon>Hypocreomycetidae</taxon>
        <taxon>Glomerellales</taxon>
        <taxon>Glomerellaceae</taxon>
        <taxon>Colletotrichum</taxon>
    </lineage>
</organism>
<accession>A0A1G4ASE4</accession>
<reference evidence="3 4" key="1">
    <citation type="submission" date="2016-09" db="EMBL/GenBank/DDBJ databases">
        <authorList>
            <person name="Capua I."/>
            <person name="De Benedictis P."/>
            <person name="Joannis T."/>
            <person name="Lombin L.H."/>
            <person name="Cattoli G."/>
        </authorList>
    </citation>
    <scope>NUCLEOTIDE SEQUENCE [LARGE SCALE GENOMIC DNA]</scope>
    <source>
        <strain evidence="3 4">IMI 309357</strain>
    </source>
</reference>
<comment type="caution">
    <text evidence="3">The sequence shown here is derived from an EMBL/GenBank/DDBJ whole genome shotgun (WGS) entry which is preliminary data.</text>
</comment>
<protein>
    <submittedName>
        <fullName evidence="3">Phosphotransferase enzyme family protein</fullName>
    </submittedName>
</protein>
<dbReference type="Pfam" id="PF01636">
    <property type="entry name" value="APH"/>
    <property type="match status" value="1"/>
</dbReference>
<sequence>MSAADTSDPTTSQSQPPASGQIQTFLQSSFFKERRAPTLPSPAEIRARNIEVGGLWATNFNRPPPVIYSSLGLLVKYGGDVKHVEAQTQMMVRERLQGKVPVPEVFGWAEDGRQGFIYMALIEGATLQERWRDLDENARCSVCDELKEMLAAIRALEQDSHDPYVGCVGKQPLREITLADYETLAGPFLGADAVQQFQDAYGIMMASGASPIVFTHADLVAPNIMLSLGPNPKVAAIIDWAQSGWLPSYWEYCKSKRLKLYETEYFSEALEEEWQTKYLPKILDPVDTETCYYPWLYFVSGKGH</sequence>
<dbReference type="PANTHER" id="PTHR21310">
    <property type="entry name" value="AMINOGLYCOSIDE PHOSPHOTRANSFERASE-RELATED-RELATED"/>
    <property type="match status" value="1"/>
</dbReference>
<evidence type="ECO:0000256" key="1">
    <source>
        <dbReference type="SAM" id="MobiDB-lite"/>
    </source>
</evidence>
<dbReference type="InterPro" id="IPR011009">
    <property type="entry name" value="Kinase-like_dom_sf"/>
</dbReference>
<name>A0A1G4ASE4_9PEZI</name>
<keyword evidence="4" id="KW-1185">Reference proteome</keyword>
<dbReference type="AlphaFoldDB" id="A0A1G4ASE4"/>
<dbReference type="EMBL" id="MJBS01000159">
    <property type="protein sequence ID" value="OHE92087.1"/>
    <property type="molecule type" value="Genomic_DNA"/>
</dbReference>
<dbReference type="OrthoDB" id="5404599at2759"/>
<gene>
    <name evidence="3" type="ORF">CORC01_12602</name>
</gene>
<dbReference type="SUPFAM" id="SSF56112">
    <property type="entry name" value="Protein kinase-like (PK-like)"/>
    <property type="match status" value="1"/>
</dbReference>
<dbReference type="CDD" id="cd05120">
    <property type="entry name" value="APH_ChoK_like"/>
    <property type="match status" value="1"/>
</dbReference>
<evidence type="ECO:0000313" key="3">
    <source>
        <dbReference type="EMBL" id="OHE92087.1"/>
    </source>
</evidence>
<evidence type="ECO:0000313" key="4">
    <source>
        <dbReference type="Proteomes" id="UP000176998"/>
    </source>
</evidence>
<feature type="region of interest" description="Disordered" evidence="1">
    <location>
        <begin position="1"/>
        <end position="21"/>
    </location>
</feature>
<dbReference type="Proteomes" id="UP000176998">
    <property type="component" value="Unassembled WGS sequence"/>
</dbReference>
<dbReference type="GeneID" id="34565732"/>
<keyword evidence="3" id="KW-0808">Transferase</keyword>
<dbReference type="GO" id="GO:0016740">
    <property type="term" value="F:transferase activity"/>
    <property type="evidence" value="ECO:0007669"/>
    <property type="project" value="UniProtKB-KW"/>
</dbReference>
<feature type="domain" description="Aminoglycoside phosphotransferase" evidence="2">
    <location>
        <begin position="92"/>
        <end position="246"/>
    </location>
</feature>
<proteinExistence type="predicted"/>
<dbReference type="InterPro" id="IPR051678">
    <property type="entry name" value="AGP_Transferase"/>
</dbReference>
<evidence type="ECO:0000259" key="2">
    <source>
        <dbReference type="Pfam" id="PF01636"/>
    </source>
</evidence>
<dbReference type="InterPro" id="IPR002575">
    <property type="entry name" value="Aminoglycoside_PTrfase"/>
</dbReference>
<dbReference type="PANTHER" id="PTHR21310:SF54">
    <property type="entry name" value="AMINOGLYCOSIDE PHOSPHOTRANSFERASE DOMAIN-CONTAINING PROTEIN"/>
    <property type="match status" value="1"/>
</dbReference>
<dbReference type="RefSeq" id="XP_022469258.1">
    <property type="nucleotide sequence ID" value="XM_022624222.1"/>
</dbReference>